<evidence type="ECO:0000256" key="2">
    <source>
        <dbReference type="ARBA" id="ARBA00022448"/>
    </source>
</evidence>
<gene>
    <name evidence="15" type="primary">fyuA_12</name>
    <name evidence="15" type="ORF">SmB9_31630</name>
</gene>
<organism evidence="15 16">
    <name type="scientific">Sphingosinicella microcystinivorans</name>
    <dbReference type="NCBI Taxonomy" id="335406"/>
    <lineage>
        <taxon>Bacteria</taxon>
        <taxon>Pseudomonadati</taxon>
        <taxon>Pseudomonadota</taxon>
        <taxon>Alphaproteobacteria</taxon>
        <taxon>Sphingomonadales</taxon>
        <taxon>Sphingosinicellaceae</taxon>
        <taxon>Sphingosinicella</taxon>
    </lineage>
</organism>
<feature type="domain" description="TonB-dependent receptor-like beta-barrel" evidence="13">
    <location>
        <begin position="279"/>
        <end position="723"/>
    </location>
</feature>
<evidence type="ECO:0000256" key="3">
    <source>
        <dbReference type="ARBA" id="ARBA00022452"/>
    </source>
</evidence>
<evidence type="ECO:0000313" key="15">
    <source>
        <dbReference type="EMBL" id="BBE35505.1"/>
    </source>
</evidence>
<keyword evidence="5 11" id="KW-0812">Transmembrane</keyword>
<accession>A0AAD1D8J1</accession>
<evidence type="ECO:0000256" key="11">
    <source>
        <dbReference type="PROSITE-ProRule" id="PRU01360"/>
    </source>
</evidence>
<evidence type="ECO:0000256" key="10">
    <source>
        <dbReference type="ARBA" id="ARBA00023237"/>
    </source>
</evidence>
<evidence type="ECO:0000256" key="7">
    <source>
        <dbReference type="ARBA" id="ARBA00023065"/>
    </source>
</evidence>
<dbReference type="SUPFAM" id="SSF56935">
    <property type="entry name" value="Porins"/>
    <property type="match status" value="1"/>
</dbReference>
<keyword evidence="4" id="KW-0410">Iron transport</keyword>
<dbReference type="KEGG" id="smic:SmB9_31630"/>
<dbReference type="InterPro" id="IPR036942">
    <property type="entry name" value="Beta-barrel_TonB_sf"/>
</dbReference>
<dbReference type="AlphaFoldDB" id="A0AAD1D8J1"/>
<keyword evidence="15" id="KW-0675">Receptor</keyword>
<keyword evidence="7" id="KW-0406">Ion transport</keyword>
<evidence type="ECO:0000256" key="8">
    <source>
        <dbReference type="ARBA" id="ARBA00023077"/>
    </source>
</evidence>
<dbReference type="InterPro" id="IPR039426">
    <property type="entry name" value="TonB-dep_rcpt-like"/>
</dbReference>
<dbReference type="Proteomes" id="UP000275727">
    <property type="component" value="Chromosome"/>
</dbReference>
<dbReference type="EMBL" id="AP018711">
    <property type="protein sequence ID" value="BBE35505.1"/>
    <property type="molecule type" value="Genomic_DNA"/>
</dbReference>
<keyword evidence="9 11" id="KW-0472">Membrane</keyword>
<comment type="similarity">
    <text evidence="11 12">Belongs to the TonB-dependent receptor family.</text>
</comment>
<dbReference type="Pfam" id="PF07715">
    <property type="entry name" value="Plug"/>
    <property type="match status" value="1"/>
</dbReference>
<keyword evidence="3 11" id="KW-1134">Transmembrane beta strand</keyword>
<feature type="domain" description="TonB-dependent receptor plug" evidence="14">
    <location>
        <begin position="32"/>
        <end position="137"/>
    </location>
</feature>
<evidence type="ECO:0000256" key="4">
    <source>
        <dbReference type="ARBA" id="ARBA00022496"/>
    </source>
</evidence>
<evidence type="ECO:0000256" key="5">
    <source>
        <dbReference type="ARBA" id="ARBA00022692"/>
    </source>
</evidence>
<evidence type="ECO:0000313" key="16">
    <source>
        <dbReference type="Proteomes" id="UP000275727"/>
    </source>
</evidence>
<comment type="subcellular location">
    <subcellularLocation>
        <location evidence="1 11">Cell outer membrane</location>
        <topology evidence="1 11">Multi-pass membrane protein</topology>
    </subcellularLocation>
</comment>
<keyword evidence="10 11" id="KW-0998">Cell outer membrane</keyword>
<keyword evidence="2 11" id="KW-0813">Transport</keyword>
<evidence type="ECO:0000256" key="9">
    <source>
        <dbReference type="ARBA" id="ARBA00023136"/>
    </source>
</evidence>
<dbReference type="InterPro" id="IPR012910">
    <property type="entry name" value="Plug_dom"/>
</dbReference>
<dbReference type="GO" id="GO:0006826">
    <property type="term" value="P:iron ion transport"/>
    <property type="evidence" value="ECO:0007669"/>
    <property type="project" value="UniProtKB-KW"/>
</dbReference>
<evidence type="ECO:0000256" key="6">
    <source>
        <dbReference type="ARBA" id="ARBA00023004"/>
    </source>
</evidence>
<evidence type="ECO:0000256" key="1">
    <source>
        <dbReference type="ARBA" id="ARBA00004571"/>
    </source>
</evidence>
<evidence type="ECO:0000256" key="12">
    <source>
        <dbReference type="RuleBase" id="RU003357"/>
    </source>
</evidence>
<sequence length="758" mass="83117">MSAAPAQAQDAPRGRIDEIVVTALKREQNDSSVSMPITVATADTLQLRGIDAVADLPRLVPGLTLQESNFASTSFTLRGVGFFNSDLSTPPAVTVYVDEAPLPYPAMTRLAAFDLARVEVLKGPQGTLFGQNATGGAVNYIAAGPSSRLEAGSDISFGRFDRLQIGGFVSGPIAQGVTARVAVQGRRGDGWQKSITRPGDRLGRINDLQLRATLDWNPDDRFSTRLSLTVTHDGSERPAGQFVAAVPPRPALAVPGLLTFPVIETPRSADWSVFRADTGERISYASDTTLIHARWRTDYRISDTATLTSLTSYAHLDLAYAQDPNGTPFSLNEVIDDDGRIRSFFQEFRLSGTKGRVNWIAGVNYADDRISDQPRQIFRDVDASHLFEPVDPLAYVDANQLRNRTRVRTYAAFGRLEYAISDTLMVEGALRYNIDRRRFDSCALAVTDHFARFWNLFRGNREPLTRPGDCYVLDPAQDLQPVDNVHNVLNENSLSWRVGLNWKPRDGMLVYANASRGYKAGTSPVAAVSTVNQYTPIGQESVLAYEAGLKASFLDRRVQLSASAFYYDYRDKQLRSARLDPPFGPLEALASIPKSHVVGAEVQIVARPLPGLTVDAAVTYAHTRIDRFVGFDGLTNFADQAGTSFPFAPAWQSVTNLDYEIPVAGGVRAFVGTSLTYRSGTYAGVGERDALRIASYKLLDLRAGIAFGGADQGRHRIWLWGRNVTNEYYWTNVFANANAVARFVGQPATYGISLSSRL</sequence>
<name>A0AAD1D8J1_SPHMI</name>
<evidence type="ECO:0000259" key="13">
    <source>
        <dbReference type="Pfam" id="PF00593"/>
    </source>
</evidence>
<dbReference type="PROSITE" id="PS52016">
    <property type="entry name" value="TONB_DEPENDENT_REC_3"/>
    <property type="match status" value="1"/>
</dbReference>
<dbReference type="PANTHER" id="PTHR32552:SF81">
    <property type="entry name" value="TONB-DEPENDENT OUTER MEMBRANE RECEPTOR"/>
    <property type="match status" value="1"/>
</dbReference>
<keyword evidence="6" id="KW-0408">Iron</keyword>
<dbReference type="PANTHER" id="PTHR32552">
    <property type="entry name" value="FERRICHROME IRON RECEPTOR-RELATED"/>
    <property type="match status" value="1"/>
</dbReference>
<proteinExistence type="inferred from homology"/>
<dbReference type="Gene3D" id="2.40.170.20">
    <property type="entry name" value="TonB-dependent receptor, beta-barrel domain"/>
    <property type="match status" value="1"/>
</dbReference>
<dbReference type="InterPro" id="IPR000531">
    <property type="entry name" value="Beta-barrel_TonB"/>
</dbReference>
<protein>
    <submittedName>
        <fullName evidence="15">TonB-dependent receptor</fullName>
    </submittedName>
</protein>
<evidence type="ECO:0000259" key="14">
    <source>
        <dbReference type="Pfam" id="PF07715"/>
    </source>
</evidence>
<keyword evidence="8 12" id="KW-0798">TonB box</keyword>
<dbReference type="Pfam" id="PF00593">
    <property type="entry name" value="TonB_dep_Rec_b-barrel"/>
    <property type="match status" value="1"/>
</dbReference>
<dbReference type="GO" id="GO:0009279">
    <property type="term" value="C:cell outer membrane"/>
    <property type="evidence" value="ECO:0007669"/>
    <property type="project" value="UniProtKB-SubCell"/>
</dbReference>
<reference evidence="15 16" key="1">
    <citation type="submission" date="2018-06" db="EMBL/GenBank/DDBJ databases">
        <title>Complete Genome Sequence of the Microcystin-Degrading Bacterium Sphingosinicella microcystinivorans Strain B-9.</title>
        <authorList>
            <person name="Jin H."/>
            <person name="Nishizawa T."/>
            <person name="Guo Y."/>
            <person name="Nishizawa A."/>
            <person name="Park H."/>
            <person name="Kato H."/>
            <person name="Tsuji K."/>
            <person name="Harada K."/>
        </authorList>
    </citation>
    <scope>NUCLEOTIDE SEQUENCE [LARGE SCALE GENOMIC DNA]</scope>
    <source>
        <strain evidence="15 16">B9</strain>
    </source>
</reference>